<dbReference type="RefSeq" id="WP_380705881.1">
    <property type="nucleotide sequence ID" value="NZ_JBHSAP010000018.1"/>
</dbReference>
<keyword evidence="5" id="KW-1185">Reference proteome</keyword>
<feature type="domain" description="Nitroreductase" evidence="3">
    <location>
        <begin position="12"/>
        <end position="186"/>
    </location>
</feature>
<dbReference type="SUPFAM" id="SSF55469">
    <property type="entry name" value="FMN-dependent nitroreductase-like"/>
    <property type="match status" value="1"/>
</dbReference>
<dbReference type="PANTHER" id="PTHR43673:SF3">
    <property type="entry name" value="NAD(P)H NITROREDUCTASE YODC-RELATED"/>
    <property type="match status" value="1"/>
</dbReference>
<evidence type="ECO:0000256" key="2">
    <source>
        <dbReference type="ARBA" id="ARBA00023002"/>
    </source>
</evidence>
<comment type="caution">
    <text evidence="4">The sequence shown here is derived from an EMBL/GenBank/DDBJ whole genome shotgun (WGS) entry which is preliminary data.</text>
</comment>
<keyword evidence="2 4" id="KW-0560">Oxidoreductase</keyword>
<dbReference type="InterPro" id="IPR029479">
    <property type="entry name" value="Nitroreductase"/>
</dbReference>
<sequence>MSSTQQDFFTVIQERHSVKVYDSNATMSEQEITDLLEMAIKAPSSWNLQHWKFLAIHDPAEKEKLLPIAYNQQQVVQASVVIAVLGDLEANKNAEAVFSSDVEAGILTEQVKSGIIDQIEKAYTQPQLARDEAIRNASLAAMQLMLAAKAQGYDTCPMGGYNAARLIDAFSIPSRYLPVMLIAVGKAAKPARQTPRFPVDDIVVWNRF</sequence>
<accession>A0ABV8JJ98</accession>
<dbReference type="CDD" id="cd02137">
    <property type="entry name" value="MhqN-like"/>
    <property type="match status" value="1"/>
</dbReference>
<reference evidence="5" key="1">
    <citation type="journal article" date="2019" name="Int. J. Syst. Evol. Microbiol.">
        <title>The Global Catalogue of Microorganisms (GCM) 10K type strain sequencing project: providing services to taxonomists for standard genome sequencing and annotation.</title>
        <authorList>
            <consortium name="The Broad Institute Genomics Platform"/>
            <consortium name="The Broad Institute Genome Sequencing Center for Infectious Disease"/>
            <person name="Wu L."/>
            <person name="Ma J."/>
        </authorList>
    </citation>
    <scope>NUCLEOTIDE SEQUENCE [LARGE SCALE GENOMIC DNA]</scope>
    <source>
        <strain evidence="5">IBRC-M 10813</strain>
    </source>
</reference>
<dbReference type="InterPro" id="IPR000415">
    <property type="entry name" value="Nitroreductase-like"/>
</dbReference>
<gene>
    <name evidence="4" type="ORF">ACFOUO_14715</name>
</gene>
<proteinExistence type="inferred from homology"/>
<dbReference type="GO" id="GO:0016491">
    <property type="term" value="F:oxidoreductase activity"/>
    <property type="evidence" value="ECO:0007669"/>
    <property type="project" value="UniProtKB-KW"/>
</dbReference>
<name>A0ABV8JJ98_9BACL</name>
<dbReference type="Pfam" id="PF00881">
    <property type="entry name" value="Nitroreductase"/>
    <property type="match status" value="1"/>
</dbReference>
<evidence type="ECO:0000313" key="4">
    <source>
        <dbReference type="EMBL" id="MFC4078052.1"/>
    </source>
</evidence>
<protein>
    <submittedName>
        <fullName evidence="4">Nitroreductase family protein</fullName>
        <ecNumber evidence="4">1.7.1.-</ecNumber>
    </submittedName>
</protein>
<dbReference type="EMBL" id="JBHSAP010000018">
    <property type="protein sequence ID" value="MFC4078052.1"/>
    <property type="molecule type" value="Genomic_DNA"/>
</dbReference>
<dbReference type="EC" id="1.7.1.-" evidence="4"/>
<dbReference type="PANTHER" id="PTHR43673">
    <property type="entry name" value="NAD(P)H NITROREDUCTASE YDGI-RELATED"/>
    <property type="match status" value="1"/>
</dbReference>
<evidence type="ECO:0000313" key="5">
    <source>
        <dbReference type="Proteomes" id="UP001595843"/>
    </source>
</evidence>
<evidence type="ECO:0000259" key="3">
    <source>
        <dbReference type="Pfam" id="PF00881"/>
    </source>
</evidence>
<organism evidence="4 5">
    <name type="scientific">Salinithrix halophila</name>
    <dbReference type="NCBI Taxonomy" id="1485204"/>
    <lineage>
        <taxon>Bacteria</taxon>
        <taxon>Bacillati</taxon>
        <taxon>Bacillota</taxon>
        <taxon>Bacilli</taxon>
        <taxon>Bacillales</taxon>
        <taxon>Thermoactinomycetaceae</taxon>
        <taxon>Salinithrix</taxon>
    </lineage>
</organism>
<dbReference type="Gene3D" id="3.40.109.10">
    <property type="entry name" value="NADH Oxidase"/>
    <property type="match status" value="1"/>
</dbReference>
<comment type="similarity">
    <text evidence="1">Belongs to the nitroreductase family.</text>
</comment>
<dbReference type="Proteomes" id="UP001595843">
    <property type="component" value="Unassembled WGS sequence"/>
</dbReference>
<evidence type="ECO:0000256" key="1">
    <source>
        <dbReference type="ARBA" id="ARBA00007118"/>
    </source>
</evidence>